<comment type="caution">
    <text evidence="1">The sequence shown here is derived from an EMBL/GenBank/DDBJ whole genome shotgun (WGS) entry which is preliminary data.</text>
</comment>
<proteinExistence type="predicted"/>
<reference evidence="1 2" key="1">
    <citation type="submission" date="2018-01" db="EMBL/GenBank/DDBJ databases">
        <title>Draft genome sequence of Nonomuraea sp. KC333.</title>
        <authorList>
            <person name="Sahin N."/>
            <person name="Saygin H."/>
            <person name="Ay H."/>
        </authorList>
    </citation>
    <scope>NUCLEOTIDE SEQUENCE [LARGE SCALE GENOMIC DNA]</scope>
    <source>
        <strain evidence="1 2">KC333</strain>
    </source>
</reference>
<feature type="non-terminal residue" evidence="1">
    <location>
        <position position="85"/>
    </location>
</feature>
<keyword evidence="2" id="KW-1185">Reference proteome</keyword>
<dbReference type="RefSeq" id="WP_146616091.1">
    <property type="nucleotide sequence ID" value="NZ_POUD01000715.1"/>
</dbReference>
<sequence length="85" mass="8940">MTRGFPQAWQRDGVRDAESVSGLVDAPVSVVSKALAFRVLDPAPESMPVPLWHGLAGAALLAEHTGHIVGLITTGHTHHPTACLL</sequence>
<accession>A0A2W2D9Y2</accession>
<evidence type="ECO:0000313" key="2">
    <source>
        <dbReference type="Proteomes" id="UP000249304"/>
    </source>
</evidence>
<evidence type="ECO:0000313" key="1">
    <source>
        <dbReference type="EMBL" id="PZF97559.1"/>
    </source>
</evidence>
<organism evidence="1 2">
    <name type="scientific">Nonomuraea aridisoli</name>
    <dbReference type="NCBI Taxonomy" id="2070368"/>
    <lineage>
        <taxon>Bacteria</taxon>
        <taxon>Bacillati</taxon>
        <taxon>Actinomycetota</taxon>
        <taxon>Actinomycetes</taxon>
        <taxon>Streptosporangiales</taxon>
        <taxon>Streptosporangiaceae</taxon>
        <taxon>Nonomuraea</taxon>
    </lineage>
</organism>
<dbReference type="OrthoDB" id="3218567at2"/>
<dbReference type="EMBL" id="POUD01000715">
    <property type="protein sequence ID" value="PZF97559.1"/>
    <property type="molecule type" value="Genomic_DNA"/>
</dbReference>
<protein>
    <submittedName>
        <fullName evidence="1">Uncharacterized protein</fullName>
    </submittedName>
</protein>
<name>A0A2W2D9Y2_9ACTN</name>
<dbReference type="AlphaFoldDB" id="A0A2W2D9Y2"/>
<gene>
    <name evidence="1" type="ORF">C1J01_48800</name>
</gene>
<dbReference type="Proteomes" id="UP000249304">
    <property type="component" value="Unassembled WGS sequence"/>
</dbReference>